<sequence>MRAVEELFRLDADGARVKVVEGCVLQRRLEGARLWRLDAPEAAQPLPLAADAVGLERGQVAVLHSHVANTSFKGLLQIVALDGGLEVARLPHGFGGFPELRWSPASPALALWRREALKLWRGGELETLMQAPSAPVRGACWSGEGMLAAWPCFGADPVLRIWAMTDPLTMEQLPLDGHPCHAAWSGSSLAAVRSSGQVTIWSVVHEEGAIQVAALRELPGCSLDVRMDTWCLQMAPKGGGLVAAPLERLRVCGADEGKLRLAAKLGEEEKALPASVLAAWPPARMWRDELREVQVEGSFCTTHGWSPDGAWLVVVAHALHAESCVKGSRTQLWGHGVLELDALADCPSHGFSWTPSGRLLACLVDGTTRVWNIETEAREAAVLGTAFNAFQPGAKWRNWPRGACCGHFLPFRRVAVVLRTREMQGDDQDGDSVVVYGPHYRGCEYRRLLLARSIEADLPADGQAATRSLAAFLALLGLETAFASAE</sequence>
<feature type="non-terminal residue" evidence="1">
    <location>
        <position position="1"/>
    </location>
</feature>
<dbReference type="EMBL" id="CAUJNA010000279">
    <property type="protein sequence ID" value="CAJ1374796.1"/>
    <property type="molecule type" value="Genomic_DNA"/>
</dbReference>
<name>A0AA36HTJ9_9DINO</name>
<evidence type="ECO:0000313" key="1">
    <source>
        <dbReference type="EMBL" id="CAJ1374796.1"/>
    </source>
</evidence>
<gene>
    <name evidence="1" type="ORF">EVOR1521_LOCUS4245</name>
</gene>
<dbReference type="SUPFAM" id="SSF82171">
    <property type="entry name" value="DPP6 N-terminal domain-like"/>
    <property type="match status" value="1"/>
</dbReference>
<dbReference type="InterPro" id="IPR015943">
    <property type="entry name" value="WD40/YVTN_repeat-like_dom_sf"/>
</dbReference>
<evidence type="ECO:0000313" key="2">
    <source>
        <dbReference type="Proteomes" id="UP001178507"/>
    </source>
</evidence>
<comment type="caution">
    <text evidence="1">The sequence shown here is derived from an EMBL/GenBank/DDBJ whole genome shotgun (WGS) entry which is preliminary data.</text>
</comment>
<dbReference type="AlphaFoldDB" id="A0AA36HTJ9"/>
<proteinExistence type="predicted"/>
<organism evidence="1 2">
    <name type="scientific">Effrenium voratum</name>
    <dbReference type="NCBI Taxonomy" id="2562239"/>
    <lineage>
        <taxon>Eukaryota</taxon>
        <taxon>Sar</taxon>
        <taxon>Alveolata</taxon>
        <taxon>Dinophyceae</taxon>
        <taxon>Suessiales</taxon>
        <taxon>Symbiodiniaceae</taxon>
        <taxon>Effrenium</taxon>
    </lineage>
</organism>
<protein>
    <submittedName>
        <fullName evidence="1">Uncharacterized protein</fullName>
    </submittedName>
</protein>
<keyword evidence="2" id="KW-1185">Reference proteome</keyword>
<reference evidence="1" key="1">
    <citation type="submission" date="2023-08" db="EMBL/GenBank/DDBJ databases">
        <authorList>
            <person name="Chen Y."/>
            <person name="Shah S."/>
            <person name="Dougan E. K."/>
            <person name="Thang M."/>
            <person name="Chan C."/>
        </authorList>
    </citation>
    <scope>NUCLEOTIDE SEQUENCE</scope>
</reference>
<dbReference type="Proteomes" id="UP001178507">
    <property type="component" value="Unassembled WGS sequence"/>
</dbReference>
<accession>A0AA36HTJ9</accession>
<dbReference type="Gene3D" id="2.130.10.10">
    <property type="entry name" value="YVTN repeat-like/Quinoprotein amine dehydrogenase"/>
    <property type="match status" value="1"/>
</dbReference>